<keyword evidence="1" id="KW-0812">Transmembrane</keyword>
<gene>
    <name evidence="2" type="ORF">Q8A49_02105</name>
</gene>
<dbReference type="EMBL" id="JAUUCC010000003">
    <property type="protein sequence ID" value="MEE2049285.1"/>
    <property type="molecule type" value="Genomic_DNA"/>
</dbReference>
<sequence length="125" mass="13247">MTAWLPLVVGAALVAWLALDAALIALRGWRGTGRLRFEDRWDALSRALHLAASALLILFFVQWGHLPGALWWLVVLPVAAALSGAALRWPELPRRGEDGAAGTRRASAAGGAVILVLGLALVVLV</sequence>
<keyword evidence="1" id="KW-1133">Transmembrane helix</keyword>
<dbReference type="RefSeq" id="WP_330156576.1">
    <property type="nucleotide sequence ID" value="NZ_BAAAJA010000010.1"/>
</dbReference>
<organism evidence="2 3">
    <name type="scientific">Nocardiopsis tropica</name>
    <dbReference type="NCBI Taxonomy" id="109330"/>
    <lineage>
        <taxon>Bacteria</taxon>
        <taxon>Bacillati</taxon>
        <taxon>Actinomycetota</taxon>
        <taxon>Actinomycetes</taxon>
        <taxon>Streptosporangiales</taxon>
        <taxon>Nocardiopsidaceae</taxon>
        <taxon>Nocardiopsis</taxon>
    </lineage>
</organism>
<protein>
    <recommendedName>
        <fullName evidence="4">DUF3325 domain-containing protein</fullName>
    </recommendedName>
</protein>
<feature type="transmembrane region" description="Helical" evidence="1">
    <location>
        <begin position="108"/>
        <end position="124"/>
    </location>
</feature>
<feature type="transmembrane region" description="Helical" evidence="1">
    <location>
        <begin position="6"/>
        <end position="26"/>
    </location>
</feature>
<accession>A0ABU7KJ14</accession>
<feature type="transmembrane region" description="Helical" evidence="1">
    <location>
        <begin position="47"/>
        <end position="63"/>
    </location>
</feature>
<keyword evidence="1" id="KW-0472">Membrane</keyword>
<evidence type="ECO:0000313" key="2">
    <source>
        <dbReference type="EMBL" id="MEE2049285.1"/>
    </source>
</evidence>
<name>A0ABU7KJ14_9ACTN</name>
<dbReference type="Proteomes" id="UP001348641">
    <property type="component" value="Unassembled WGS sequence"/>
</dbReference>
<evidence type="ECO:0000256" key="1">
    <source>
        <dbReference type="SAM" id="Phobius"/>
    </source>
</evidence>
<reference evidence="2 3" key="1">
    <citation type="submission" date="2023-07" db="EMBL/GenBank/DDBJ databases">
        <authorList>
            <person name="Girao M."/>
            <person name="Carvalho M.F."/>
        </authorList>
    </citation>
    <scope>NUCLEOTIDE SEQUENCE [LARGE SCALE GENOMIC DNA]</scope>
    <source>
        <strain evidence="2 3">66/93</strain>
    </source>
</reference>
<evidence type="ECO:0008006" key="4">
    <source>
        <dbReference type="Google" id="ProtNLM"/>
    </source>
</evidence>
<evidence type="ECO:0000313" key="3">
    <source>
        <dbReference type="Proteomes" id="UP001348641"/>
    </source>
</evidence>
<proteinExistence type="predicted"/>
<comment type="caution">
    <text evidence="2">The sequence shown here is derived from an EMBL/GenBank/DDBJ whole genome shotgun (WGS) entry which is preliminary data.</text>
</comment>
<feature type="transmembrane region" description="Helical" evidence="1">
    <location>
        <begin position="69"/>
        <end position="87"/>
    </location>
</feature>